<feature type="domain" description="Retrovirus-related Pol polyprotein from transposon TNT 1-94-like beta-barrel" evidence="2">
    <location>
        <begin position="198"/>
        <end position="261"/>
    </location>
</feature>
<reference evidence="3 4" key="1">
    <citation type="journal article" date="2021" name="bioRxiv">
        <title>Chromosome-scale and haplotype-resolved genome assembly of a tetraploid potato cultivar.</title>
        <authorList>
            <person name="Sun H."/>
            <person name="Jiao W.-B."/>
            <person name="Krause K."/>
            <person name="Campoy J.A."/>
            <person name="Goel M."/>
            <person name="Folz-Donahue K."/>
            <person name="Kukat C."/>
            <person name="Huettel B."/>
            <person name="Schneeberger K."/>
        </authorList>
    </citation>
    <scope>NUCLEOTIDE SEQUENCE [LARGE SCALE GENOMIC DNA]</scope>
    <source>
        <strain evidence="3">SolTubOtavaFocal</strain>
        <tissue evidence="3">Leaves</tissue>
    </source>
</reference>
<keyword evidence="4" id="KW-1185">Reference proteome</keyword>
<evidence type="ECO:0000313" key="4">
    <source>
        <dbReference type="Proteomes" id="UP000826656"/>
    </source>
</evidence>
<evidence type="ECO:0000256" key="1">
    <source>
        <dbReference type="SAM" id="MobiDB-lite"/>
    </source>
</evidence>
<dbReference type="Pfam" id="PF22936">
    <property type="entry name" value="Pol_BBD"/>
    <property type="match status" value="1"/>
</dbReference>
<protein>
    <recommendedName>
        <fullName evidence="2">Retrovirus-related Pol polyprotein from transposon TNT 1-94-like beta-barrel domain-containing protein</fullName>
    </recommendedName>
</protein>
<dbReference type="PANTHER" id="PTHR34222:SF89">
    <property type="match status" value="1"/>
</dbReference>
<accession>A0ABQ7V0E7</accession>
<dbReference type="Proteomes" id="UP000826656">
    <property type="component" value="Unassembled WGS sequence"/>
</dbReference>
<dbReference type="InterPro" id="IPR054722">
    <property type="entry name" value="PolX-like_BBD"/>
</dbReference>
<feature type="region of interest" description="Disordered" evidence="1">
    <location>
        <begin position="72"/>
        <end position="95"/>
    </location>
</feature>
<dbReference type="EMBL" id="JAIVGD010000015">
    <property type="protein sequence ID" value="KAH0756831.1"/>
    <property type="molecule type" value="Genomic_DNA"/>
</dbReference>
<sequence length="268" mass="29465">MYTAVRGNILMMSDLPTMAQTFAILSHEERQREMKPLSHMALESTTLNVSASPQYNTGPKGFNTNYNSYRGSAGRGASSSNTSSFNTFRGNSSSGNRSNLFCEYCKRTGHTKDRCYKLHGYPANTRNPRGRGSGSAANVHTSEDDRSQCEETPEKGRQMPLNLSKGQFEQLLNLIGTLQVGNGTDCLGNMSSGAVNLANSGASHHMTYTRDTLTNLRTLPYPFLITLPNGYKVKVTEIGDVCLNSTLTLYKVLFIPSFKFRALPSGTW</sequence>
<feature type="region of interest" description="Disordered" evidence="1">
    <location>
        <begin position="122"/>
        <end position="159"/>
    </location>
</feature>
<gene>
    <name evidence="3" type="ORF">KY290_020324</name>
</gene>
<proteinExistence type="predicted"/>
<dbReference type="PANTHER" id="PTHR34222">
    <property type="entry name" value="GAG_PRE-INTEGRS DOMAIN-CONTAINING PROTEIN"/>
    <property type="match status" value="1"/>
</dbReference>
<dbReference type="SUPFAM" id="SSF57756">
    <property type="entry name" value="Retrovirus zinc finger-like domains"/>
    <property type="match status" value="1"/>
</dbReference>
<evidence type="ECO:0000259" key="2">
    <source>
        <dbReference type="Pfam" id="PF22936"/>
    </source>
</evidence>
<dbReference type="InterPro" id="IPR036875">
    <property type="entry name" value="Znf_CCHC_sf"/>
</dbReference>
<evidence type="ECO:0000313" key="3">
    <source>
        <dbReference type="EMBL" id="KAH0756831.1"/>
    </source>
</evidence>
<comment type="caution">
    <text evidence="3">The sequence shown here is derived from an EMBL/GenBank/DDBJ whole genome shotgun (WGS) entry which is preliminary data.</text>
</comment>
<name>A0ABQ7V0E7_SOLTU</name>
<organism evidence="3 4">
    <name type="scientific">Solanum tuberosum</name>
    <name type="common">Potato</name>
    <dbReference type="NCBI Taxonomy" id="4113"/>
    <lineage>
        <taxon>Eukaryota</taxon>
        <taxon>Viridiplantae</taxon>
        <taxon>Streptophyta</taxon>
        <taxon>Embryophyta</taxon>
        <taxon>Tracheophyta</taxon>
        <taxon>Spermatophyta</taxon>
        <taxon>Magnoliopsida</taxon>
        <taxon>eudicotyledons</taxon>
        <taxon>Gunneridae</taxon>
        <taxon>Pentapetalae</taxon>
        <taxon>asterids</taxon>
        <taxon>lamiids</taxon>
        <taxon>Solanales</taxon>
        <taxon>Solanaceae</taxon>
        <taxon>Solanoideae</taxon>
        <taxon>Solaneae</taxon>
        <taxon>Solanum</taxon>
    </lineage>
</organism>
<feature type="compositionally biased region" description="Basic and acidic residues" evidence="1">
    <location>
        <begin position="141"/>
        <end position="157"/>
    </location>
</feature>